<accession>A0AAV7M6G3</accession>
<reference evidence="1" key="1">
    <citation type="journal article" date="2022" name="bioRxiv">
        <title>Sequencing and chromosome-scale assembly of the giantPleurodeles waltlgenome.</title>
        <authorList>
            <person name="Brown T."/>
            <person name="Elewa A."/>
            <person name="Iarovenko S."/>
            <person name="Subramanian E."/>
            <person name="Araus A.J."/>
            <person name="Petzold A."/>
            <person name="Susuki M."/>
            <person name="Suzuki K.-i.T."/>
            <person name="Hayashi T."/>
            <person name="Toyoda A."/>
            <person name="Oliveira C."/>
            <person name="Osipova E."/>
            <person name="Leigh N.D."/>
            <person name="Simon A."/>
            <person name="Yun M.H."/>
        </authorList>
    </citation>
    <scope>NUCLEOTIDE SEQUENCE</scope>
    <source>
        <strain evidence="1">20211129_DDA</strain>
        <tissue evidence="1">Liver</tissue>
    </source>
</reference>
<proteinExistence type="predicted"/>
<comment type="caution">
    <text evidence="1">The sequence shown here is derived from an EMBL/GenBank/DDBJ whole genome shotgun (WGS) entry which is preliminary data.</text>
</comment>
<evidence type="ECO:0000313" key="1">
    <source>
        <dbReference type="EMBL" id="KAJ1096718.1"/>
    </source>
</evidence>
<organism evidence="1 2">
    <name type="scientific">Pleurodeles waltl</name>
    <name type="common">Iberian ribbed newt</name>
    <dbReference type="NCBI Taxonomy" id="8319"/>
    <lineage>
        <taxon>Eukaryota</taxon>
        <taxon>Metazoa</taxon>
        <taxon>Chordata</taxon>
        <taxon>Craniata</taxon>
        <taxon>Vertebrata</taxon>
        <taxon>Euteleostomi</taxon>
        <taxon>Amphibia</taxon>
        <taxon>Batrachia</taxon>
        <taxon>Caudata</taxon>
        <taxon>Salamandroidea</taxon>
        <taxon>Salamandridae</taxon>
        <taxon>Pleurodelinae</taxon>
        <taxon>Pleurodeles</taxon>
    </lineage>
</organism>
<name>A0AAV7M6G3_PLEWA</name>
<gene>
    <name evidence="1" type="ORF">NDU88_001850</name>
</gene>
<protein>
    <submittedName>
        <fullName evidence="1">Uncharacterized protein</fullName>
    </submittedName>
</protein>
<dbReference type="EMBL" id="JANPWB010000014">
    <property type="protein sequence ID" value="KAJ1096718.1"/>
    <property type="molecule type" value="Genomic_DNA"/>
</dbReference>
<dbReference type="AlphaFoldDB" id="A0AAV7M6G3"/>
<evidence type="ECO:0000313" key="2">
    <source>
        <dbReference type="Proteomes" id="UP001066276"/>
    </source>
</evidence>
<dbReference type="Proteomes" id="UP001066276">
    <property type="component" value="Chromosome 10"/>
</dbReference>
<sequence>MSLGYVPDETSVGLAAVGVKGENKEDYYMNWDIYFSVGREGASIMLRGCVINAEGRRATRAGRTMVILRLD</sequence>
<keyword evidence="2" id="KW-1185">Reference proteome</keyword>